<evidence type="ECO:0000256" key="7">
    <source>
        <dbReference type="ARBA" id="ARBA00023026"/>
    </source>
</evidence>
<feature type="binding site" evidence="9">
    <location>
        <position position="265"/>
    </location>
    <ligand>
        <name>Fe cation</name>
        <dbReference type="ChEBI" id="CHEBI:24875"/>
        <note>catalytic</note>
    </ligand>
</feature>
<evidence type="ECO:0000259" key="10">
    <source>
        <dbReference type="PROSITE" id="PS51471"/>
    </source>
</evidence>
<feature type="binding site" evidence="9">
    <location>
        <position position="263"/>
    </location>
    <ligand>
        <name>Fe cation</name>
        <dbReference type="ChEBI" id="CHEBI:24875"/>
        <note>catalytic</note>
    </ligand>
</feature>
<dbReference type="InterPro" id="IPR005123">
    <property type="entry name" value="Oxoglu/Fe-dep_dioxygenase_dom"/>
</dbReference>
<evidence type="ECO:0000256" key="3">
    <source>
        <dbReference type="ARBA" id="ARBA00022723"/>
    </source>
</evidence>
<evidence type="ECO:0000256" key="9">
    <source>
        <dbReference type="PIRSR" id="PIRSR604574-2"/>
    </source>
</evidence>
<dbReference type="Pfam" id="PF13532">
    <property type="entry name" value="2OG-FeII_Oxy_2"/>
    <property type="match status" value="1"/>
</dbReference>
<keyword evidence="3 9" id="KW-0479">Metal-binding</keyword>
<dbReference type="PANTHER" id="PTHR16557">
    <property type="entry name" value="ALKYLATED DNA REPAIR PROTEIN ALKB-RELATED"/>
    <property type="match status" value="1"/>
</dbReference>
<evidence type="ECO:0000256" key="5">
    <source>
        <dbReference type="ARBA" id="ARBA00023002"/>
    </source>
</evidence>
<keyword evidence="5" id="KW-0560">Oxidoreductase</keyword>
<proteinExistence type="inferred from homology"/>
<dbReference type="EMBL" id="MCBR01007439">
    <property type="protein sequence ID" value="RKF76087.1"/>
    <property type="molecule type" value="Genomic_DNA"/>
</dbReference>
<feature type="binding site" evidence="9">
    <location>
        <position position="321"/>
    </location>
    <ligand>
        <name>Fe cation</name>
        <dbReference type="ChEBI" id="CHEBI:24875"/>
        <note>catalytic</note>
    </ligand>
</feature>
<dbReference type="GO" id="GO:0005737">
    <property type="term" value="C:cytoplasm"/>
    <property type="evidence" value="ECO:0007669"/>
    <property type="project" value="TreeGrafter"/>
</dbReference>
<dbReference type="Gene3D" id="2.60.120.590">
    <property type="entry name" value="Alpha-ketoglutarate-dependent dioxygenase AlkB-like"/>
    <property type="match status" value="1"/>
</dbReference>
<sequence>MILASSHQAECNHTRSSEYLNPYEAPPLILKELFKSWRLRSTLPENGLEFQEQNFSATYQIRPDQALLEFCNSDQLATKCLINDSLQLQRVYSSKKIPASLHETVQDPLLLIPLLSSILTGSLLGLKVAPTLLPPIVQKELLSRLLHRDLSNPDHQTNLHLHYETSYPHGGKSFFSENPTSVKFISKDQIAHKNLDCKKALEKKLRWLTLGGQYDWSRKEYPKNKNPKFPHDISKLIVGLFPCIEPQAAIVNLYSPGDTLSLHRDVSEEVDRGLVSISLGCDAYFIIGLQNKDTMEIESEVLLLHSGDVLYMTQESRFAWHGVPMILENTCPEYLKNWPGDEFPTWKDWIKKKRINLNVRQILDESNQTEC</sequence>
<keyword evidence="6 9" id="KW-0408">Iron</keyword>
<dbReference type="SUPFAM" id="SSF51197">
    <property type="entry name" value="Clavaminate synthase-like"/>
    <property type="match status" value="1"/>
</dbReference>
<evidence type="ECO:0000256" key="2">
    <source>
        <dbReference type="ARBA" id="ARBA00012931"/>
    </source>
</evidence>
<gene>
    <name evidence="11" type="ORF">GcC1_074005</name>
</gene>
<accession>A0A420INK2</accession>
<name>A0A420INK2_9PEZI</name>
<organism evidence="11 12">
    <name type="scientific">Golovinomyces cichoracearum</name>
    <dbReference type="NCBI Taxonomy" id="62708"/>
    <lineage>
        <taxon>Eukaryota</taxon>
        <taxon>Fungi</taxon>
        <taxon>Dikarya</taxon>
        <taxon>Ascomycota</taxon>
        <taxon>Pezizomycotina</taxon>
        <taxon>Leotiomycetes</taxon>
        <taxon>Erysiphales</taxon>
        <taxon>Erysiphaceae</taxon>
        <taxon>Golovinomyces</taxon>
    </lineage>
</organism>
<comment type="cofactor">
    <cofactor evidence="9">
        <name>Fe(2+)</name>
        <dbReference type="ChEBI" id="CHEBI:29033"/>
    </cofactor>
    <text evidence="9">Binds 1 Fe(2+) ion per subunit.</text>
</comment>
<dbReference type="InterPro" id="IPR004574">
    <property type="entry name" value="Alkb"/>
</dbReference>
<dbReference type="FunFam" id="2.60.120.590:FF:000014">
    <property type="entry name" value="Oxidoreductase, 2OG-Fe(II) oxygenase family family"/>
    <property type="match status" value="1"/>
</dbReference>
<protein>
    <recommendedName>
        <fullName evidence="2">mRNA N(6)-methyladenine demethylase</fullName>
        <ecNumber evidence="2">1.14.11.53</ecNumber>
    </recommendedName>
</protein>
<dbReference type="EC" id="1.14.11.53" evidence="2"/>
<dbReference type="GO" id="GO:0005634">
    <property type="term" value="C:nucleus"/>
    <property type="evidence" value="ECO:0007669"/>
    <property type="project" value="TreeGrafter"/>
</dbReference>
<comment type="caution">
    <text evidence="11">The sequence shown here is derived from an EMBL/GenBank/DDBJ whole genome shotgun (WGS) entry which is preliminary data.</text>
</comment>
<comment type="similarity">
    <text evidence="1">Belongs to the alkB family.</text>
</comment>
<evidence type="ECO:0000256" key="4">
    <source>
        <dbReference type="ARBA" id="ARBA00022964"/>
    </source>
</evidence>
<evidence type="ECO:0000256" key="1">
    <source>
        <dbReference type="ARBA" id="ARBA00007879"/>
    </source>
</evidence>
<dbReference type="Proteomes" id="UP000285405">
    <property type="component" value="Unassembled WGS sequence"/>
</dbReference>
<dbReference type="GO" id="GO:1990931">
    <property type="term" value="F:mRNA N6-methyladenosine dioxygenase activity"/>
    <property type="evidence" value="ECO:0007669"/>
    <property type="project" value="UniProtKB-EC"/>
</dbReference>
<evidence type="ECO:0000256" key="8">
    <source>
        <dbReference type="ARBA" id="ARBA00047565"/>
    </source>
</evidence>
<dbReference type="InterPro" id="IPR037151">
    <property type="entry name" value="AlkB-like_sf"/>
</dbReference>
<dbReference type="InterPro" id="IPR027450">
    <property type="entry name" value="AlkB-like"/>
</dbReference>
<keyword evidence="7" id="KW-0843">Virulence</keyword>
<reference evidence="11 12" key="1">
    <citation type="journal article" date="2018" name="BMC Genomics">
        <title>Comparative genome analyses reveal sequence features reflecting distinct modes of host-adaptation between dicot and monocot powdery mildew.</title>
        <authorList>
            <person name="Wu Y."/>
            <person name="Ma X."/>
            <person name="Pan Z."/>
            <person name="Kale S.D."/>
            <person name="Song Y."/>
            <person name="King H."/>
            <person name="Zhang Q."/>
            <person name="Presley C."/>
            <person name="Deng X."/>
            <person name="Wei C.I."/>
            <person name="Xiao S."/>
        </authorList>
    </citation>
    <scope>NUCLEOTIDE SEQUENCE [LARGE SCALE GENOMIC DNA]</scope>
    <source>
        <strain evidence="11">UCSC1</strain>
    </source>
</reference>
<dbReference type="GO" id="GO:0046872">
    <property type="term" value="F:metal ion binding"/>
    <property type="evidence" value="ECO:0007669"/>
    <property type="project" value="UniProtKB-KW"/>
</dbReference>
<dbReference type="OrthoDB" id="6614653at2759"/>
<evidence type="ECO:0000313" key="11">
    <source>
        <dbReference type="EMBL" id="RKF76087.1"/>
    </source>
</evidence>
<dbReference type="PANTHER" id="PTHR16557:SF2">
    <property type="entry name" value="NUCLEIC ACID DIOXYGENASE ALKBH1"/>
    <property type="match status" value="1"/>
</dbReference>
<keyword evidence="4 11" id="KW-0223">Dioxygenase</keyword>
<evidence type="ECO:0000256" key="6">
    <source>
        <dbReference type="ARBA" id="ARBA00023004"/>
    </source>
</evidence>
<dbReference type="AlphaFoldDB" id="A0A420INK2"/>
<comment type="catalytic activity">
    <reaction evidence="8">
        <text>an N(6)-methyladenosine in mRNA + 2-oxoglutarate + O2 = an adenosine in mRNA + formaldehyde + succinate + CO2</text>
        <dbReference type="Rhea" id="RHEA:49520"/>
        <dbReference type="Rhea" id="RHEA-COMP:12414"/>
        <dbReference type="Rhea" id="RHEA-COMP:12417"/>
        <dbReference type="ChEBI" id="CHEBI:15379"/>
        <dbReference type="ChEBI" id="CHEBI:16526"/>
        <dbReference type="ChEBI" id="CHEBI:16810"/>
        <dbReference type="ChEBI" id="CHEBI:16842"/>
        <dbReference type="ChEBI" id="CHEBI:30031"/>
        <dbReference type="ChEBI" id="CHEBI:74411"/>
        <dbReference type="ChEBI" id="CHEBI:74449"/>
        <dbReference type="EC" id="1.14.11.53"/>
    </reaction>
    <physiologicalReaction direction="left-to-right" evidence="8">
        <dbReference type="Rhea" id="RHEA:49521"/>
    </physiologicalReaction>
</comment>
<evidence type="ECO:0000313" key="12">
    <source>
        <dbReference type="Proteomes" id="UP000285405"/>
    </source>
</evidence>
<dbReference type="PROSITE" id="PS51471">
    <property type="entry name" value="FE2OG_OXY"/>
    <property type="match status" value="1"/>
</dbReference>
<feature type="domain" description="Fe2OG dioxygenase" evidence="10">
    <location>
        <begin position="245"/>
        <end position="363"/>
    </location>
</feature>